<dbReference type="EMBL" id="CM032190">
    <property type="protein sequence ID" value="KAG7086928.1"/>
    <property type="molecule type" value="Genomic_DNA"/>
</dbReference>
<dbReference type="Proteomes" id="UP001049176">
    <property type="component" value="Chromosome 10"/>
</dbReference>
<accession>A0A9P7UM16</accession>
<sequence length="116" mass="13218">MMFNILYLSGVFGQHHAGHSPTGDWFTYQEIMLSLHLIPLLRVHQSTLAAMVSPLERVLHSIIASRVVLHLRQVAPRGYVQNWDTINGITTEELTREYTEMSFVSNALRSDIEPQS</sequence>
<protein>
    <submittedName>
        <fullName evidence="1">Uncharacterized protein</fullName>
    </submittedName>
</protein>
<dbReference type="AlphaFoldDB" id="A0A9P7UM16"/>
<dbReference type="GeneID" id="66071920"/>
<gene>
    <name evidence="1" type="ORF">E1B28_002844</name>
</gene>
<comment type="caution">
    <text evidence="1">The sequence shown here is derived from an EMBL/GenBank/DDBJ whole genome shotgun (WGS) entry which is preliminary data.</text>
</comment>
<proteinExistence type="predicted"/>
<keyword evidence="2" id="KW-1185">Reference proteome</keyword>
<evidence type="ECO:0000313" key="2">
    <source>
        <dbReference type="Proteomes" id="UP001049176"/>
    </source>
</evidence>
<name>A0A9P7UM16_9AGAR</name>
<dbReference type="RefSeq" id="XP_043003399.1">
    <property type="nucleotide sequence ID" value="XM_043159793.1"/>
</dbReference>
<reference evidence="1" key="1">
    <citation type="journal article" date="2021" name="Genome Biol. Evol.">
        <title>The assembled and annotated genome of the fairy-ring fungus Marasmius oreades.</title>
        <authorList>
            <person name="Hiltunen M."/>
            <person name="Ament-Velasquez S.L."/>
            <person name="Johannesson H."/>
        </authorList>
    </citation>
    <scope>NUCLEOTIDE SEQUENCE</scope>
    <source>
        <strain evidence="1">03SP1</strain>
    </source>
</reference>
<organism evidence="1 2">
    <name type="scientific">Marasmius oreades</name>
    <name type="common">fairy-ring Marasmius</name>
    <dbReference type="NCBI Taxonomy" id="181124"/>
    <lineage>
        <taxon>Eukaryota</taxon>
        <taxon>Fungi</taxon>
        <taxon>Dikarya</taxon>
        <taxon>Basidiomycota</taxon>
        <taxon>Agaricomycotina</taxon>
        <taxon>Agaricomycetes</taxon>
        <taxon>Agaricomycetidae</taxon>
        <taxon>Agaricales</taxon>
        <taxon>Marasmiineae</taxon>
        <taxon>Marasmiaceae</taxon>
        <taxon>Marasmius</taxon>
    </lineage>
</organism>
<evidence type="ECO:0000313" key="1">
    <source>
        <dbReference type="EMBL" id="KAG7086928.1"/>
    </source>
</evidence>
<dbReference type="OrthoDB" id="3112766at2759"/>
<dbReference type="KEGG" id="more:E1B28_002844"/>